<evidence type="ECO:0000313" key="7">
    <source>
        <dbReference type="EMBL" id="MBK0398117.1"/>
    </source>
</evidence>
<dbReference type="SUPFAM" id="SSF64518">
    <property type="entry name" value="Phase 1 flagellin"/>
    <property type="match status" value="1"/>
</dbReference>
<dbReference type="PANTHER" id="PTHR42792">
    <property type="entry name" value="FLAGELLIN"/>
    <property type="match status" value="1"/>
</dbReference>
<proteinExistence type="inferred from homology"/>
<dbReference type="InterPro" id="IPR001029">
    <property type="entry name" value="Flagellin_N"/>
</dbReference>
<name>A0A8J7SA50_9RHOB</name>
<keyword evidence="7" id="KW-0282">Flagellum</keyword>
<organism evidence="7 8">
    <name type="scientific">Thermohalobaculum xanthum</name>
    <dbReference type="NCBI Taxonomy" id="2753746"/>
    <lineage>
        <taxon>Bacteria</taxon>
        <taxon>Pseudomonadati</taxon>
        <taxon>Pseudomonadota</taxon>
        <taxon>Alphaproteobacteria</taxon>
        <taxon>Rhodobacterales</taxon>
        <taxon>Paracoccaceae</taxon>
        <taxon>Thermohalobaculum</taxon>
    </lineage>
</organism>
<dbReference type="RefSeq" id="WP_200606776.1">
    <property type="nucleotide sequence ID" value="NZ_JAEHHL010000001.1"/>
</dbReference>
<feature type="domain" description="Flagellin C-terminal" evidence="6">
    <location>
        <begin position="340"/>
        <end position="425"/>
    </location>
</feature>
<dbReference type="Pfam" id="PF00700">
    <property type="entry name" value="Flagellin_C"/>
    <property type="match status" value="1"/>
</dbReference>
<evidence type="ECO:0000256" key="2">
    <source>
        <dbReference type="ARBA" id="ARBA00023143"/>
    </source>
</evidence>
<protein>
    <recommendedName>
        <fullName evidence="3">Flagellin</fullName>
    </recommendedName>
</protein>
<comment type="similarity">
    <text evidence="1 3">Belongs to the bacterial flagellin family.</text>
</comment>
<evidence type="ECO:0000313" key="8">
    <source>
        <dbReference type="Proteomes" id="UP000655420"/>
    </source>
</evidence>
<dbReference type="GO" id="GO:0005198">
    <property type="term" value="F:structural molecule activity"/>
    <property type="evidence" value="ECO:0007669"/>
    <property type="project" value="UniProtKB-UniRule"/>
</dbReference>
<evidence type="ECO:0000259" key="5">
    <source>
        <dbReference type="Pfam" id="PF00669"/>
    </source>
</evidence>
<keyword evidence="7" id="KW-0966">Cell projection</keyword>
<dbReference type="EMBL" id="JAEHHL010000001">
    <property type="protein sequence ID" value="MBK0398117.1"/>
    <property type="molecule type" value="Genomic_DNA"/>
</dbReference>
<evidence type="ECO:0000256" key="3">
    <source>
        <dbReference type="RuleBase" id="RU362073"/>
    </source>
</evidence>
<dbReference type="AlphaFoldDB" id="A0A8J7SA50"/>
<keyword evidence="4" id="KW-0175">Coiled coil</keyword>
<feature type="domain" description="Flagellin N-terminal" evidence="5">
    <location>
        <begin position="5"/>
        <end position="138"/>
    </location>
</feature>
<evidence type="ECO:0000259" key="6">
    <source>
        <dbReference type="Pfam" id="PF00700"/>
    </source>
</evidence>
<evidence type="ECO:0000256" key="1">
    <source>
        <dbReference type="ARBA" id="ARBA00005709"/>
    </source>
</evidence>
<accession>A0A8J7SA50</accession>
<sequence length="426" mass="42910">MAASILTNTSAMIALQNLRNTNQNLAEVNGQISTGKKVASAKDNAAVFAISSVMESDVAGFKAISESLSLGGSTVAVASNGAKQVGELLNEIKGKIVAANEENIDRQKLQDEVASLRSQIEGIVNAAQFNGLNLLSNTEKADGSGRVDILASLDRASDGTVTARSISVSKQDLSTQQSAIGTTITAAASDDLTGTANGTSTALTGAATPPTQTVTVDAVSAGEGFTVQITGGAGNLAGLNTGGTGDISYVARDGDTVEDVARGLAAAFNSYIEENAGADASTVAATVSGGTITFTGSSATGDNFSINVGQVGAAENTIGGGLEALATIDVSTEAGADAALEAIEGLIQTTINAQAAFGTTEKRVELQNDFMSSLVDSFKSGIGALVDADLEEASARLQALQVQQQLGVQALSIANQAPQNILALFR</sequence>
<dbReference type="PANTHER" id="PTHR42792:SF2">
    <property type="entry name" value="FLAGELLIN"/>
    <property type="match status" value="1"/>
</dbReference>
<dbReference type="InterPro" id="IPR046358">
    <property type="entry name" value="Flagellin_C"/>
</dbReference>
<dbReference type="GO" id="GO:0009288">
    <property type="term" value="C:bacterial-type flagellum"/>
    <property type="evidence" value="ECO:0007669"/>
    <property type="project" value="UniProtKB-SubCell"/>
</dbReference>
<dbReference type="Pfam" id="PF00669">
    <property type="entry name" value="Flagellin_N"/>
    <property type="match status" value="1"/>
</dbReference>
<feature type="coiled-coil region" evidence="4">
    <location>
        <begin position="99"/>
        <end position="126"/>
    </location>
</feature>
<reference evidence="7" key="1">
    <citation type="submission" date="2020-12" db="EMBL/GenBank/DDBJ databases">
        <title>Bacterial taxonomy.</title>
        <authorList>
            <person name="Pan X."/>
        </authorList>
    </citation>
    <scope>NUCLEOTIDE SEQUENCE</scope>
    <source>
        <strain evidence="7">M0105</strain>
    </source>
</reference>
<dbReference type="Proteomes" id="UP000655420">
    <property type="component" value="Unassembled WGS sequence"/>
</dbReference>
<dbReference type="InterPro" id="IPR001492">
    <property type="entry name" value="Flagellin"/>
</dbReference>
<gene>
    <name evidence="7" type="ORF">H0I76_02855</name>
</gene>
<comment type="function">
    <text evidence="3">Flagellin is the subunit protein which polymerizes to form the filaments of bacterial flagella.</text>
</comment>
<dbReference type="Gene3D" id="1.20.1330.10">
    <property type="entry name" value="f41 fragment of flagellin, N-terminal domain"/>
    <property type="match status" value="2"/>
</dbReference>
<keyword evidence="2 3" id="KW-0975">Bacterial flagellum</keyword>
<keyword evidence="3" id="KW-0964">Secreted</keyword>
<comment type="subcellular location">
    <subcellularLocation>
        <location evidence="3">Secreted</location>
    </subcellularLocation>
    <subcellularLocation>
        <location evidence="3">Bacterial flagellum</location>
    </subcellularLocation>
</comment>
<comment type="caution">
    <text evidence="7">The sequence shown here is derived from an EMBL/GenBank/DDBJ whole genome shotgun (WGS) entry which is preliminary data.</text>
</comment>
<evidence type="ECO:0000256" key="4">
    <source>
        <dbReference type="SAM" id="Coils"/>
    </source>
</evidence>
<keyword evidence="8" id="KW-1185">Reference proteome</keyword>
<keyword evidence="7" id="KW-0969">Cilium</keyword>
<dbReference type="PRINTS" id="PR00207">
    <property type="entry name" value="FLAGELLIN"/>
</dbReference>
<dbReference type="GO" id="GO:0005576">
    <property type="term" value="C:extracellular region"/>
    <property type="evidence" value="ECO:0007669"/>
    <property type="project" value="UniProtKB-SubCell"/>
</dbReference>